<evidence type="ECO:0000256" key="1">
    <source>
        <dbReference type="SAM" id="MobiDB-lite"/>
    </source>
</evidence>
<evidence type="ECO:0000313" key="3">
    <source>
        <dbReference type="Proteomes" id="UP000054988"/>
    </source>
</evidence>
<name>A0A0W0F3T1_MONRR</name>
<accession>A0A0W0F3T1</accession>
<dbReference type="eggNOG" id="ENOG502SS7G">
    <property type="taxonomic scope" value="Eukaryota"/>
</dbReference>
<dbReference type="EMBL" id="LATX01002361">
    <property type="protein sequence ID" value="KTB30850.1"/>
    <property type="molecule type" value="Genomic_DNA"/>
</dbReference>
<feature type="compositionally biased region" description="Polar residues" evidence="1">
    <location>
        <begin position="440"/>
        <end position="457"/>
    </location>
</feature>
<gene>
    <name evidence="2" type="ORF">WG66_16550</name>
</gene>
<evidence type="ECO:0000313" key="2">
    <source>
        <dbReference type="EMBL" id="KTB30850.1"/>
    </source>
</evidence>
<comment type="caution">
    <text evidence="2">The sequence shown here is derived from an EMBL/GenBank/DDBJ whole genome shotgun (WGS) entry which is preliminary data.</text>
</comment>
<protein>
    <submittedName>
        <fullName evidence="2">Uncharacterized protein</fullName>
    </submittedName>
</protein>
<proteinExistence type="predicted"/>
<organism evidence="2 3">
    <name type="scientific">Moniliophthora roreri</name>
    <name type="common">Frosty pod rot fungus</name>
    <name type="synonym">Monilia roreri</name>
    <dbReference type="NCBI Taxonomy" id="221103"/>
    <lineage>
        <taxon>Eukaryota</taxon>
        <taxon>Fungi</taxon>
        <taxon>Dikarya</taxon>
        <taxon>Basidiomycota</taxon>
        <taxon>Agaricomycotina</taxon>
        <taxon>Agaricomycetes</taxon>
        <taxon>Agaricomycetidae</taxon>
        <taxon>Agaricales</taxon>
        <taxon>Marasmiineae</taxon>
        <taxon>Marasmiaceae</taxon>
        <taxon>Moniliophthora</taxon>
    </lineage>
</organism>
<feature type="region of interest" description="Disordered" evidence="1">
    <location>
        <begin position="429"/>
        <end position="457"/>
    </location>
</feature>
<reference evidence="2 3" key="1">
    <citation type="submission" date="2015-12" db="EMBL/GenBank/DDBJ databases">
        <title>Draft genome sequence of Moniliophthora roreri, the causal agent of frosty pod rot of cacao.</title>
        <authorList>
            <person name="Aime M.C."/>
            <person name="Diaz-Valderrama J.R."/>
            <person name="Kijpornyongpan T."/>
            <person name="Phillips-Mora W."/>
        </authorList>
    </citation>
    <scope>NUCLEOTIDE SEQUENCE [LARGE SCALE GENOMIC DNA]</scope>
    <source>
        <strain evidence="2 3">MCA 2952</strain>
    </source>
</reference>
<dbReference type="AlphaFoldDB" id="A0A0W0F3T1"/>
<dbReference type="Proteomes" id="UP000054988">
    <property type="component" value="Unassembled WGS sequence"/>
</dbReference>
<sequence>MDWDTRTYVKPVTRDGFFYDGRRFYSTPNDLLTWSGSPPPLLTKKGAVAVRQPPPHKDPNVAFYCGQLVHYGLKQFKTKEPAKKHLLAAYGNNRHSLKIPEHILRIESDLKVEFMQADGAARRAYEEEKRKREAEAARQRSGQGARIERMFAQTRAAGVDDSDDVREASDTSDGDVVKVSKKDLKAAVKSMPETELRKMVGKLVDVSEVENAIRSYVVKNQGAKKRGSGKGKQAGTSKKRKVGADVCYQPHSLLLVLKRHFQASDPVLDPIALQGKFNIIAPLISEEWGSGSDNYVLRLSPSTTHAHLWGCFNFGIISGIIRSTSSSTIPEEPFPPGHKVHFLWRGREQDGGTSFSDKNTGHIVFLEKGTIKGRLQWDGYDVKFSGKEDEDTSRKMIVWSMNVPAWKRVWRGYNADNYEKECQSRWGRWAGEAKPDPPANSDTSGHSDSEGYNNDAY</sequence>